<evidence type="ECO:0000256" key="1">
    <source>
        <dbReference type="SAM" id="MobiDB-lite"/>
    </source>
</evidence>
<comment type="caution">
    <text evidence="5">The sequence shown here is derived from an EMBL/GenBank/DDBJ whole genome shotgun (WGS) entry which is preliminary data.</text>
</comment>
<dbReference type="PANTHER" id="PTHR38478">
    <property type="entry name" value="PEPTIDASE M1A AND M12B"/>
    <property type="match status" value="1"/>
</dbReference>
<keyword evidence="5" id="KW-0482">Metalloprotease</keyword>
<dbReference type="EMBL" id="JBHUPD010000001">
    <property type="protein sequence ID" value="MFD2871712.1"/>
    <property type="molecule type" value="Genomic_DNA"/>
</dbReference>
<dbReference type="GO" id="GO:0008237">
    <property type="term" value="F:metallopeptidase activity"/>
    <property type="evidence" value="ECO:0007669"/>
    <property type="project" value="UniProtKB-KW"/>
</dbReference>
<feature type="domain" description="EcxA zinc-binding" evidence="3">
    <location>
        <begin position="456"/>
        <end position="760"/>
    </location>
</feature>
<evidence type="ECO:0000259" key="4">
    <source>
        <dbReference type="Pfam" id="PF17148"/>
    </source>
</evidence>
<feature type="signal peptide" evidence="2">
    <location>
        <begin position="1"/>
        <end position="20"/>
    </location>
</feature>
<dbReference type="InterPro" id="IPR034032">
    <property type="entry name" value="Zn_MMP-like_bac"/>
</dbReference>
<dbReference type="CDD" id="cd04276">
    <property type="entry name" value="ZnMc_MMP_like_2"/>
    <property type="match status" value="1"/>
</dbReference>
<reference evidence="6" key="1">
    <citation type="journal article" date="2019" name="Int. J. Syst. Evol. Microbiol.">
        <title>The Global Catalogue of Microorganisms (GCM) 10K type strain sequencing project: providing services to taxonomists for standard genome sequencing and annotation.</title>
        <authorList>
            <consortium name="The Broad Institute Genomics Platform"/>
            <consortium name="The Broad Institute Genome Sequencing Center for Infectious Disease"/>
            <person name="Wu L."/>
            <person name="Ma J."/>
        </authorList>
    </citation>
    <scope>NUCLEOTIDE SEQUENCE [LARGE SCALE GENOMIC DNA]</scope>
    <source>
        <strain evidence="6">KCTC 22437</strain>
    </source>
</reference>
<dbReference type="PANTHER" id="PTHR38478:SF1">
    <property type="entry name" value="ZINC DEPENDENT METALLOPROTEASE DOMAIN LIPOPROTEIN"/>
    <property type="match status" value="1"/>
</dbReference>
<proteinExistence type="predicted"/>
<sequence>MKLQLLLFTGMVGLCLNSSAQDAPPAGRSTRGLTGGGARAGAEAGPATSIAAVTQNMKKFDGYFPFYYDEKTGRVLLEIDAEKWDAEFLYFKSLTDGAGRSAERGQASDAVAKFVKVGPKVMLVEPNYAYRAITTNVDQIKAVENAYPKSVIWGFAPVAVEGDKALIDLTPFLIRDSQNIGSRLGSPGFGEPGGGGGRGAGRGARAGIGAAGAGGGYRIDESRSAVYLPNTKNFPKNSEFEALITLVGGSGGGGGFGGERGAGIAPDPSAVTVKMHQAFVELPDDKYKPRKFDSRSSFNVFSYIDFSASLDQPVEKKFTRRHRLFKKDPNAAVSEPVEPIVYYVDRGAPEMVKKALIEGGSWWNQAFEAAGYKNAFIVKELPEGADPMDIRYNVVNWINRANPTRAFSSGASYIDPRTGEIIKGVVTLGSDRHRQDMLIMEGLLQPYVDGKPMDKRLEQIAYARLRQLSAHEIGHTLGFTHNFAASEKDRASVMDYPFPRLTMKADGSIDVSDAYAKGIGSWDKRAIMWGYSDFPKGTDENAALDKIMNETLKLGFKYIPDIGGYTHPASHQWDDGPDPIAELDKLMKIRRHVLDNFSEKAIKKDAPLTTLNEVLVPIYLLHRYQIEAVAKSVGGLYFTHAVKGDGQEPTKMVDPAVQWKAFDALMNTVSPDALALPDELISKIPPRPTGYPATVEIFTGNTGPTFDPIAAAESAATETISSLLNSERAARLLEYHARDAKQPGFIAIANKLLDETWKAPLQPGYKGELQVMVNNLTLKYLLALAADSKASENVKGQALLEIEELKDWMTGKLASASAEQKANILYGLDEIAEFKSAPSKFEIEPGQEMPPGAPIEPDMTFLNNDFDF</sequence>
<dbReference type="Gene3D" id="3.40.390.10">
    <property type="entry name" value="Collagenase (Catalytic Domain)"/>
    <property type="match status" value="1"/>
</dbReference>
<evidence type="ECO:0000256" key="2">
    <source>
        <dbReference type="SAM" id="SignalP"/>
    </source>
</evidence>
<dbReference type="RefSeq" id="WP_377182663.1">
    <property type="nucleotide sequence ID" value="NZ_JBHUPD010000001.1"/>
</dbReference>
<protein>
    <submittedName>
        <fullName evidence="5">Zinc-dependent metalloprotease</fullName>
    </submittedName>
</protein>
<dbReference type="Pfam" id="PF17148">
    <property type="entry name" value="DUF5117"/>
    <property type="match status" value="1"/>
</dbReference>
<feature type="region of interest" description="Disordered" evidence="1">
    <location>
        <begin position="21"/>
        <end position="43"/>
    </location>
</feature>
<evidence type="ECO:0000313" key="6">
    <source>
        <dbReference type="Proteomes" id="UP001597557"/>
    </source>
</evidence>
<dbReference type="SUPFAM" id="SSF55486">
    <property type="entry name" value="Metalloproteases ('zincins'), catalytic domain"/>
    <property type="match status" value="1"/>
</dbReference>
<feature type="chain" id="PRO_5046126727" evidence="2">
    <location>
        <begin position="21"/>
        <end position="868"/>
    </location>
</feature>
<organism evidence="5 6">
    <name type="scientific">Mucilaginibacter ximonensis</name>
    <dbReference type="NCBI Taxonomy" id="538021"/>
    <lineage>
        <taxon>Bacteria</taxon>
        <taxon>Pseudomonadati</taxon>
        <taxon>Bacteroidota</taxon>
        <taxon>Sphingobacteriia</taxon>
        <taxon>Sphingobacteriales</taxon>
        <taxon>Sphingobacteriaceae</taxon>
        <taxon>Mucilaginibacter</taxon>
    </lineage>
</organism>
<dbReference type="InterPro" id="IPR032534">
    <property type="entry name" value="EcxA_zinc-bd"/>
</dbReference>
<evidence type="ECO:0000259" key="3">
    <source>
        <dbReference type="Pfam" id="PF16313"/>
    </source>
</evidence>
<keyword evidence="5" id="KW-0645">Protease</keyword>
<keyword evidence="2" id="KW-0732">Signal</keyword>
<evidence type="ECO:0000313" key="5">
    <source>
        <dbReference type="EMBL" id="MFD2871712.1"/>
    </source>
</evidence>
<gene>
    <name evidence="5" type="ORF">ACFS5N_04485</name>
</gene>
<dbReference type="InterPro" id="IPR033413">
    <property type="entry name" value="DUF5117"/>
</dbReference>
<keyword evidence="5" id="KW-0378">Hydrolase</keyword>
<name>A0ABW5YA70_9SPHI</name>
<dbReference type="Pfam" id="PF16313">
    <property type="entry name" value="DUF4953"/>
    <property type="match status" value="1"/>
</dbReference>
<keyword evidence="6" id="KW-1185">Reference proteome</keyword>
<dbReference type="Proteomes" id="UP001597557">
    <property type="component" value="Unassembled WGS sequence"/>
</dbReference>
<accession>A0ABW5YA70</accession>
<dbReference type="InterPro" id="IPR024079">
    <property type="entry name" value="MetalloPept_cat_dom_sf"/>
</dbReference>
<feature type="domain" description="DUF5117" evidence="4">
    <location>
        <begin position="108"/>
        <end position="327"/>
    </location>
</feature>